<sequence>MNVGDFISTFRADVLDQADPPFWTSEEIVGFLNEAVQEACERAKLIEDRATAQVCTLAVVPGQDTYPLHHCVLEIKRAAFNGRAICETSVEAEDALNCNWEQRSGHPRDFIFEQASGARPPQLRILPRPTVPGTIHLTVYRGALNPLRPGACGETPELPSRYHTRLMHWLMYRAHLKQDADTFDAVKAGEHLALFEQAFGRRPDANVQRKQRDRRPPIVRSHW</sequence>
<accession>A0ABY5ZYS2</accession>
<dbReference type="Proteomes" id="UP001058290">
    <property type="component" value="Chromosome"/>
</dbReference>
<evidence type="ECO:0000313" key="3">
    <source>
        <dbReference type="Proteomes" id="UP001058290"/>
    </source>
</evidence>
<dbReference type="Pfam" id="PF24175">
    <property type="entry name" value="SU10_adaptor"/>
    <property type="match status" value="1"/>
</dbReference>
<gene>
    <name evidence="2" type="ORF">N4T19_03225</name>
</gene>
<protein>
    <submittedName>
        <fullName evidence="2">Uncharacterized protein</fullName>
    </submittedName>
</protein>
<evidence type="ECO:0000256" key="1">
    <source>
        <dbReference type="SAM" id="MobiDB-lite"/>
    </source>
</evidence>
<dbReference type="EMBL" id="CP104377">
    <property type="protein sequence ID" value="UXC19152.1"/>
    <property type="molecule type" value="Genomic_DNA"/>
</dbReference>
<dbReference type="InterPro" id="IPR056209">
    <property type="entry name" value="SU10_adaptor"/>
</dbReference>
<keyword evidence="3" id="KW-1185">Reference proteome</keyword>
<reference evidence="2" key="1">
    <citation type="submission" date="2022-09" db="EMBL/GenBank/DDBJ databases">
        <title>Bacterial diversity in gut of crayfish and pufferfish.</title>
        <authorList>
            <person name="Huang Y."/>
        </authorList>
    </citation>
    <scope>NUCLEOTIDE SEQUENCE</scope>
    <source>
        <strain evidence="2">PR12</strain>
    </source>
</reference>
<proteinExistence type="predicted"/>
<name>A0ABY5ZYS2_9BURK</name>
<dbReference type="RefSeq" id="WP_260719456.1">
    <property type="nucleotide sequence ID" value="NZ_CP104377.1"/>
</dbReference>
<feature type="region of interest" description="Disordered" evidence="1">
    <location>
        <begin position="204"/>
        <end position="223"/>
    </location>
</feature>
<evidence type="ECO:0000313" key="2">
    <source>
        <dbReference type="EMBL" id="UXC19152.1"/>
    </source>
</evidence>
<organism evidence="2 3">
    <name type="scientific">Comamonas squillarum</name>
    <dbReference type="NCBI Taxonomy" id="2977320"/>
    <lineage>
        <taxon>Bacteria</taxon>
        <taxon>Pseudomonadati</taxon>
        <taxon>Pseudomonadota</taxon>
        <taxon>Betaproteobacteria</taxon>
        <taxon>Burkholderiales</taxon>
        <taxon>Comamonadaceae</taxon>
        <taxon>Comamonas</taxon>
    </lineage>
</organism>